<evidence type="ECO:0000313" key="4">
    <source>
        <dbReference type="Proteomes" id="UP000001514"/>
    </source>
</evidence>
<name>D8RJH5_SELML</name>
<organism evidence="4">
    <name type="scientific">Selaginella moellendorffii</name>
    <name type="common">Spikemoss</name>
    <dbReference type="NCBI Taxonomy" id="88036"/>
    <lineage>
        <taxon>Eukaryota</taxon>
        <taxon>Viridiplantae</taxon>
        <taxon>Streptophyta</taxon>
        <taxon>Embryophyta</taxon>
        <taxon>Tracheophyta</taxon>
        <taxon>Lycopodiopsida</taxon>
        <taxon>Selaginellales</taxon>
        <taxon>Selaginellaceae</taxon>
        <taxon>Selaginella</taxon>
    </lineage>
</organism>
<dbReference type="Proteomes" id="UP000001514">
    <property type="component" value="Unassembled WGS sequence"/>
</dbReference>
<dbReference type="InParanoid" id="D8RJH5"/>
<protein>
    <submittedName>
        <fullName evidence="3">Uncharacterized protein</fullName>
    </submittedName>
</protein>
<dbReference type="HOGENOM" id="CLU_1672278_0_0_1"/>
<evidence type="ECO:0000313" key="3">
    <source>
        <dbReference type="EMBL" id="EFJ27906.1"/>
    </source>
</evidence>
<dbReference type="GO" id="GO:0006508">
    <property type="term" value="P:proteolysis"/>
    <property type="evidence" value="ECO:0007669"/>
    <property type="project" value="InterPro"/>
</dbReference>
<evidence type="ECO:0000256" key="1">
    <source>
        <dbReference type="ARBA" id="ARBA00011073"/>
    </source>
</evidence>
<dbReference type="GO" id="GO:0004252">
    <property type="term" value="F:serine-type endopeptidase activity"/>
    <property type="evidence" value="ECO:0007669"/>
    <property type="project" value="InterPro"/>
</dbReference>
<sequence length="158" mass="17350">MFIGVACASDSKRLHKNVHCRCLARLWFLRIISGCHGEKKDLVDVRPEEFVYQKKLKRTKKSLISHQGMGVTICIMVSFSWWETSGPAAINSAIVTTGFVTDNSGEPIKDAGLLSGTFGGNHINPNAAAHPGLVYDAKAPEFTDFLCGLRQEIRNVST</sequence>
<evidence type="ECO:0000256" key="2">
    <source>
        <dbReference type="ARBA" id="ARBA00022729"/>
    </source>
</evidence>
<dbReference type="PANTHER" id="PTHR10795">
    <property type="entry name" value="PROPROTEIN CONVERTASE SUBTILISIN/KEXIN"/>
    <property type="match status" value="1"/>
</dbReference>
<dbReference type="Gene3D" id="3.40.50.200">
    <property type="entry name" value="Peptidase S8/S53 domain"/>
    <property type="match status" value="1"/>
</dbReference>
<dbReference type="AlphaFoldDB" id="D8RJH5"/>
<dbReference type="Gramene" id="EFJ27906">
    <property type="protein sequence ID" value="EFJ27906"/>
    <property type="gene ID" value="SELMODRAFT_411932"/>
</dbReference>
<dbReference type="EMBL" id="GL377581">
    <property type="protein sequence ID" value="EFJ27906.1"/>
    <property type="molecule type" value="Genomic_DNA"/>
</dbReference>
<comment type="similarity">
    <text evidence="1">Belongs to the peptidase S8 family.</text>
</comment>
<reference evidence="3 4" key="1">
    <citation type="journal article" date="2011" name="Science">
        <title>The Selaginella genome identifies genetic changes associated with the evolution of vascular plants.</title>
        <authorList>
            <person name="Banks J.A."/>
            <person name="Nishiyama T."/>
            <person name="Hasebe M."/>
            <person name="Bowman J.L."/>
            <person name="Gribskov M."/>
            <person name="dePamphilis C."/>
            <person name="Albert V.A."/>
            <person name="Aono N."/>
            <person name="Aoyama T."/>
            <person name="Ambrose B.A."/>
            <person name="Ashton N.W."/>
            <person name="Axtell M.J."/>
            <person name="Barker E."/>
            <person name="Barker M.S."/>
            <person name="Bennetzen J.L."/>
            <person name="Bonawitz N.D."/>
            <person name="Chapple C."/>
            <person name="Cheng C."/>
            <person name="Correa L.G."/>
            <person name="Dacre M."/>
            <person name="DeBarry J."/>
            <person name="Dreyer I."/>
            <person name="Elias M."/>
            <person name="Engstrom E.M."/>
            <person name="Estelle M."/>
            <person name="Feng L."/>
            <person name="Finet C."/>
            <person name="Floyd S.K."/>
            <person name="Frommer W.B."/>
            <person name="Fujita T."/>
            <person name="Gramzow L."/>
            <person name="Gutensohn M."/>
            <person name="Harholt J."/>
            <person name="Hattori M."/>
            <person name="Heyl A."/>
            <person name="Hirai T."/>
            <person name="Hiwatashi Y."/>
            <person name="Ishikawa M."/>
            <person name="Iwata M."/>
            <person name="Karol K.G."/>
            <person name="Koehler B."/>
            <person name="Kolukisaoglu U."/>
            <person name="Kubo M."/>
            <person name="Kurata T."/>
            <person name="Lalonde S."/>
            <person name="Li K."/>
            <person name="Li Y."/>
            <person name="Litt A."/>
            <person name="Lyons E."/>
            <person name="Manning G."/>
            <person name="Maruyama T."/>
            <person name="Michael T.P."/>
            <person name="Mikami K."/>
            <person name="Miyazaki S."/>
            <person name="Morinaga S."/>
            <person name="Murata T."/>
            <person name="Mueller-Roeber B."/>
            <person name="Nelson D.R."/>
            <person name="Obara M."/>
            <person name="Oguri Y."/>
            <person name="Olmstead R.G."/>
            <person name="Onodera N."/>
            <person name="Petersen B.L."/>
            <person name="Pils B."/>
            <person name="Prigge M."/>
            <person name="Rensing S.A."/>
            <person name="Riano-Pachon D.M."/>
            <person name="Roberts A.W."/>
            <person name="Sato Y."/>
            <person name="Scheller H.V."/>
            <person name="Schulz B."/>
            <person name="Schulz C."/>
            <person name="Shakirov E.V."/>
            <person name="Shibagaki N."/>
            <person name="Shinohara N."/>
            <person name="Shippen D.E."/>
            <person name="Soerensen I."/>
            <person name="Sotooka R."/>
            <person name="Sugimoto N."/>
            <person name="Sugita M."/>
            <person name="Sumikawa N."/>
            <person name="Tanurdzic M."/>
            <person name="Theissen G."/>
            <person name="Ulvskov P."/>
            <person name="Wakazuki S."/>
            <person name="Weng J.K."/>
            <person name="Willats W.W."/>
            <person name="Wipf D."/>
            <person name="Wolf P.G."/>
            <person name="Yang L."/>
            <person name="Zimmer A.D."/>
            <person name="Zhu Q."/>
            <person name="Mitros T."/>
            <person name="Hellsten U."/>
            <person name="Loque D."/>
            <person name="Otillar R."/>
            <person name="Salamov A."/>
            <person name="Schmutz J."/>
            <person name="Shapiro H."/>
            <person name="Lindquist E."/>
            <person name="Lucas S."/>
            <person name="Rokhsar D."/>
            <person name="Grigoriev I.V."/>
        </authorList>
    </citation>
    <scope>NUCLEOTIDE SEQUENCE [LARGE SCALE GENOMIC DNA]</scope>
</reference>
<keyword evidence="2" id="KW-0732">Signal</keyword>
<dbReference type="InterPro" id="IPR036852">
    <property type="entry name" value="Peptidase_S8/S53_dom_sf"/>
</dbReference>
<keyword evidence="4" id="KW-1185">Reference proteome</keyword>
<dbReference type="InterPro" id="IPR045051">
    <property type="entry name" value="SBT"/>
</dbReference>
<accession>D8RJH5</accession>
<dbReference type="KEGG" id="smo:SELMODRAFT_411932"/>
<proteinExistence type="inferred from homology"/>
<gene>
    <name evidence="3" type="ORF">SELMODRAFT_411932</name>
</gene>